<accession>A0A0X8FDR4</accession>
<dbReference type="SUPFAM" id="SSF52540">
    <property type="entry name" value="P-loop containing nucleoside triphosphate hydrolases"/>
    <property type="match status" value="2"/>
</dbReference>
<protein>
    <recommendedName>
        <fullName evidence="2 15">ATP-dependent DNA helicase RecG</fullName>
        <ecNumber evidence="13 15">5.6.2.4</ecNumber>
    </recommendedName>
</protein>
<dbReference type="PANTHER" id="PTHR47964">
    <property type="entry name" value="ATP-DEPENDENT DNA HELICASE HOMOLOG RECG, CHLOROPLASTIC"/>
    <property type="match status" value="1"/>
</dbReference>
<reference evidence="19 20" key="1">
    <citation type="submission" date="2020-12" db="EMBL/GenBank/DDBJ databases">
        <title>FDA dAtabase for Regulatory Grade micrObial Sequences (FDA-ARGOS): Supporting development and validation of Infectious Disease Dx tests.</title>
        <authorList>
            <person name="Sproer C."/>
            <person name="Gronow S."/>
            <person name="Severitt S."/>
            <person name="Schroder I."/>
            <person name="Tallon L."/>
            <person name="Sadzewicz L."/>
            <person name="Zhao X."/>
            <person name="Boylan J."/>
            <person name="Ott S."/>
            <person name="Bowen H."/>
            <person name="Vavikolanu K."/>
            <person name="Mehta A."/>
            <person name="Aluvathingal J."/>
            <person name="Nadendla S."/>
            <person name="Lowell S."/>
            <person name="Myers T."/>
            <person name="Yan Y."/>
            <person name="Sichtig H."/>
        </authorList>
    </citation>
    <scope>NUCLEOTIDE SEQUENCE [LARGE SCALE GENOMIC DNA]</scope>
    <source>
        <strain evidence="19 20">FDAARGOS_911</strain>
    </source>
</reference>
<dbReference type="Pfam" id="PF17191">
    <property type="entry name" value="RecG_wedge"/>
    <property type="match status" value="1"/>
</dbReference>
<keyword evidence="3 15" id="KW-0547">Nucleotide-binding</keyword>
<dbReference type="InterPro" id="IPR001650">
    <property type="entry name" value="Helicase_C-like"/>
</dbReference>
<dbReference type="InterPro" id="IPR027417">
    <property type="entry name" value="P-loop_NTPase"/>
</dbReference>
<dbReference type="EMBL" id="JAOTML010000003">
    <property type="protein sequence ID" value="MCY3053201.1"/>
    <property type="molecule type" value="Genomic_DNA"/>
</dbReference>
<evidence type="ECO:0000256" key="6">
    <source>
        <dbReference type="ARBA" id="ARBA00022806"/>
    </source>
</evidence>
<evidence type="ECO:0000256" key="1">
    <source>
        <dbReference type="ARBA" id="ARBA00007504"/>
    </source>
</evidence>
<dbReference type="NCBIfam" id="NF008165">
    <property type="entry name" value="PRK10917.1-3"/>
    <property type="match status" value="1"/>
</dbReference>
<keyword evidence="7 15" id="KW-0067">ATP-binding</keyword>
<feature type="domain" description="Helicase C-terminal" evidence="17">
    <location>
        <begin position="455"/>
        <end position="612"/>
    </location>
</feature>
<evidence type="ECO:0000256" key="3">
    <source>
        <dbReference type="ARBA" id="ARBA00022741"/>
    </source>
</evidence>
<dbReference type="InterPro" id="IPR014001">
    <property type="entry name" value="Helicase_ATP-bd"/>
</dbReference>
<dbReference type="InterPro" id="IPR004609">
    <property type="entry name" value="ATP-dep_DNA_helicase_RecG"/>
</dbReference>
<evidence type="ECO:0000313" key="19">
    <source>
        <dbReference type="EMBL" id="QPS01275.1"/>
    </source>
</evidence>
<dbReference type="NCBIfam" id="NF008168">
    <property type="entry name" value="PRK10917.2-2"/>
    <property type="match status" value="1"/>
</dbReference>
<dbReference type="Pfam" id="PF00270">
    <property type="entry name" value="DEAD"/>
    <property type="match status" value="1"/>
</dbReference>
<dbReference type="InterPro" id="IPR047112">
    <property type="entry name" value="RecG/Mfd"/>
</dbReference>
<dbReference type="GO" id="GO:0003677">
    <property type="term" value="F:DNA binding"/>
    <property type="evidence" value="ECO:0007669"/>
    <property type="project" value="UniProtKB-KW"/>
</dbReference>
<sequence length="679" mass="77309">MSSITDPVSVLTGVGPKKAALLKRLKIESIYDLLCQFPFRYEDLSVKSIQELADNQKATLKGRVVTEPVVNYFRGRKGNRLHFRLQVDHEIINVNFFNQAYLKKQIHSQEEILIYGTYEAKRQQLLGIKLINFSSEDNETASVYHTTKGLSQSALRQLIKTALDQYEDQIPELIPEELSRRYQLIPHRQAIRLMHFPNTESDSQHARRQIKYQELFLYSLRIQWRKLNQRYQEAGVQILYDNDQLKEFIRSIPFELTQGQKEVTNQICRDLLQPYPMNRLLQGDVGSGKTIVALIALAAAVSAGFQGALMVPTEILAEQHFKEAQSIYQATGLRCALLTGSTKGKERKQILAQLAQGDLDLMIGTHALFQEDVHFKDLGLVIIDEQHRFGVKQRRQLIDKNTDRHPNVLYMTATPIPRTLEITLMGDMEVSKLKELPAGRQPVKTLWLRPQEASQVDYLLKQELAKGRQAYIICPLVGESEKVEAQNAEKIYVDYQARFGDHYQVGLLHGQLSNEEKEAVMQAYSENTIQLLVATTVVEVGVNVPNASLMVILDADHFGLAQLHQLRGRVGRGQAASFCLLLADPHTENGKERMRIMTESNDGFYLSQQDLELRGAGDYFGTKQSGLPEFHLADPVEDGEILEYSRQDAIQFAPYLMENAQDYPLLGAWLNQVEEERQA</sequence>
<evidence type="ECO:0000256" key="14">
    <source>
        <dbReference type="ARBA" id="ARBA00048988"/>
    </source>
</evidence>
<dbReference type="Proteomes" id="UP001069145">
    <property type="component" value="Unassembled WGS sequence"/>
</dbReference>
<keyword evidence="6 15" id="KW-0347">Helicase</keyword>
<keyword evidence="4 15" id="KW-0227">DNA damage</keyword>
<keyword evidence="5 15" id="KW-0378">Hydrolase</keyword>
<dbReference type="SMART" id="SM00490">
    <property type="entry name" value="HELICc"/>
    <property type="match status" value="1"/>
</dbReference>
<dbReference type="SUPFAM" id="SSF50249">
    <property type="entry name" value="Nucleic acid-binding proteins"/>
    <property type="match status" value="1"/>
</dbReference>
<dbReference type="GO" id="GO:0006310">
    <property type="term" value="P:DNA recombination"/>
    <property type="evidence" value="ECO:0007669"/>
    <property type="project" value="UniProtKB-UniRule"/>
</dbReference>
<feature type="domain" description="Helicase ATP-binding" evidence="16">
    <location>
        <begin position="270"/>
        <end position="433"/>
    </location>
</feature>
<dbReference type="AlphaFoldDB" id="A0A0X8FDR4"/>
<evidence type="ECO:0000256" key="11">
    <source>
        <dbReference type="ARBA" id="ARBA00023235"/>
    </source>
</evidence>
<dbReference type="GO" id="GO:0016787">
    <property type="term" value="F:hydrolase activity"/>
    <property type="evidence" value="ECO:0007669"/>
    <property type="project" value="UniProtKB-KW"/>
</dbReference>
<comment type="catalytic activity">
    <reaction evidence="14 15">
        <text>ATP + H2O = ADP + phosphate + H(+)</text>
        <dbReference type="Rhea" id="RHEA:13065"/>
        <dbReference type="ChEBI" id="CHEBI:15377"/>
        <dbReference type="ChEBI" id="CHEBI:15378"/>
        <dbReference type="ChEBI" id="CHEBI:30616"/>
        <dbReference type="ChEBI" id="CHEBI:43474"/>
        <dbReference type="ChEBI" id="CHEBI:456216"/>
        <dbReference type="EC" id="5.6.2.4"/>
    </reaction>
</comment>
<organism evidence="19 20">
    <name type="scientific">Aerococcus urinae</name>
    <dbReference type="NCBI Taxonomy" id="1376"/>
    <lineage>
        <taxon>Bacteria</taxon>
        <taxon>Bacillati</taxon>
        <taxon>Bacillota</taxon>
        <taxon>Bacilli</taxon>
        <taxon>Lactobacillales</taxon>
        <taxon>Aerococcaceae</taxon>
        <taxon>Aerococcus</taxon>
    </lineage>
</organism>
<evidence type="ECO:0000256" key="2">
    <source>
        <dbReference type="ARBA" id="ARBA00017846"/>
    </source>
</evidence>
<evidence type="ECO:0000313" key="18">
    <source>
        <dbReference type="EMBL" id="MCY3053201.1"/>
    </source>
</evidence>
<dbReference type="Pfam" id="PF19833">
    <property type="entry name" value="RecG_dom3_C"/>
    <property type="match status" value="1"/>
</dbReference>
<evidence type="ECO:0000256" key="8">
    <source>
        <dbReference type="ARBA" id="ARBA00023125"/>
    </source>
</evidence>
<dbReference type="Gene3D" id="2.40.50.140">
    <property type="entry name" value="Nucleic acid-binding proteins"/>
    <property type="match status" value="1"/>
</dbReference>
<dbReference type="GeneID" id="35767726"/>
<dbReference type="Gene3D" id="3.40.50.300">
    <property type="entry name" value="P-loop containing nucleotide triphosphate hydrolases"/>
    <property type="match status" value="2"/>
</dbReference>
<dbReference type="EC" id="5.6.2.4" evidence="13 15"/>
<dbReference type="CDD" id="cd04488">
    <property type="entry name" value="RecG_wedge_OBF"/>
    <property type="match status" value="1"/>
</dbReference>
<comment type="catalytic activity">
    <reaction evidence="12 15">
        <text>Couples ATP hydrolysis with the unwinding of duplex DNA by translocating in the 3'-5' direction.</text>
        <dbReference type="EC" id="5.6.2.4"/>
    </reaction>
</comment>
<dbReference type="SMART" id="SM00487">
    <property type="entry name" value="DEXDc"/>
    <property type="match status" value="1"/>
</dbReference>
<evidence type="ECO:0000256" key="9">
    <source>
        <dbReference type="ARBA" id="ARBA00023172"/>
    </source>
</evidence>
<dbReference type="PANTHER" id="PTHR47964:SF1">
    <property type="entry name" value="ATP-DEPENDENT DNA HELICASE HOMOLOG RECG, CHLOROPLASTIC"/>
    <property type="match status" value="1"/>
</dbReference>
<evidence type="ECO:0000259" key="17">
    <source>
        <dbReference type="PROSITE" id="PS51194"/>
    </source>
</evidence>
<evidence type="ECO:0000256" key="7">
    <source>
        <dbReference type="ARBA" id="ARBA00022840"/>
    </source>
</evidence>
<evidence type="ECO:0000259" key="16">
    <source>
        <dbReference type="PROSITE" id="PS51192"/>
    </source>
</evidence>
<dbReference type="GO" id="GO:0043138">
    <property type="term" value="F:3'-5' DNA helicase activity"/>
    <property type="evidence" value="ECO:0007669"/>
    <property type="project" value="UniProtKB-EC"/>
</dbReference>
<gene>
    <name evidence="19" type="primary">recG</name>
    <name evidence="19" type="ORF">I6G68_07880</name>
    <name evidence="18" type="ORF">ODY43_04275</name>
</gene>
<evidence type="ECO:0000256" key="13">
    <source>
        <dbReference type="ARBA" id="ARBA00034808"/>
    </source>
</evidence>
<evidence type="ECO:0000313" key="20">
    <source>
        <dbReference type="Proteomes" id="UP000594771"/>
    </source>
</evidence>
<name>A0A0X8FDR4_9LACT</name>
<dbReference type="NCBIfam" id="TIGR00643">
    <property type="entry name" value="recG"/>
    <property type="match status" value="1"/>
</dbReference>
<comment type="similarity">
    <text evidence="1 15">Belongs to the helicase family. RecG subfamily.</text>
</comment>
<dbReference type="InterPro" id="IPR011545">
    <property type="entry name" value="DEAD/DEAH_box_helicase_dom"/>
</dbReference>
<dbReference type="Proteomes" id="UP000594771">
    <property type="component" value="Chromosome"/>
</dbReference>
<evidence type="ECO:0000256" key="15">
    <source>
        <dbReference type="RuleBase" id="RU363016"/>
    </source>
</evidence>
<dbReference type="InterPro" id="IPR045562">
    <property type="entry name" value="RecG_dom3_C"/>
</dbReference>
<dbReference type="GO" id="GO:0006281">
    <property type="term" value="P:DNA repair"/>
    <property type="evidence" value="ECO:0007669"/>
    <property type="project" value="UniProtKB-UniRule"/>
</dbReference>
<evidence type="ECO:0000256" key="10">
    <source>
        <dbReference type="ARBA" id="ARBA00023204"/>
    </source>
</evidence>
<dbReference type="KEGG" id="aun:AWM73_02170"/>
<keyword evidence="9 15" id="KW-0233">DNA recombination</keyword>
<evidence type="ECO:0000313" key="21">
    <source>
        <dbReference type="Proteomes" id="UP001069145"/>
    </source>
</evidence>
<dbReference type="InterPro" id="IPR033454">
    <property type="entry name" value="RecG_wedge"/>
</dbReference>
<comment type="function">
    <text evidence="15">Plays a critical role in recombination and DNA repair. Helps process Holliday junction intermediates to mature products by catalyzing branch migration. Has replication fork regression activity, unwinds stalled or blocked replication forks to make a HJ that can be resolved. Has a DNA unwinding activity characteristic of a DNA helicase with 3'-5' polarity.</text>
</comment>
<dbReference type="GO" id="GO:0005524">
    <property type="term" value="F:ATP binding"/>
    <property type="evidence" value="ECO:0007669"/>
    <property type="project" value="UniProtKB-KW"/>
</dbReference>
<evidence type="ECO:0000256" key="4">
    <source>
        <dbReference type="ARBA" id="ARBA00022763"/>
    </source>
</evidence>
<keyword evidence="11" id="KW-0413">Isomerase</keyword>
<dbReference type="EMBL" id="CP065662">
    <property type="protein sequence ID" value="QPS01275.1"/>
    <property type="molecule type" value="Genomic_DNA"/>
</dbReference>
<dbReference type="Pfam" id="PF00271">
    <property type="entry name" value="Helicase_C"/>
    <property type="match status" value="1"/>
</dbReference>
<keyword evidence="10 15" id="KW-0234">DNA repair</keyword>
<dbReference type="CDD" id="cd17992">
    <property type="entry name" value="DEXHc_RecG"/>
    <property type="match status" value="1"/>
</dbReference>
<reference evidence="18" key="2">
    <citation type="submission" date="2022-09" db="EMBL/GenBank/DDBJ databases">
        <title>Aerococcus urinae taxonomy study.</title>
        <authorList>
            <person name="Christensen J."/>
            <person name="Senneby E."/>
        </authorList>
    </citation>
    <scope>NUCLEOTIDE SEQUENCE</scope>
    <source>
        <strain evidence="18">NLD-066-U95</strain>
    </source>
</reference>
<keyword evidence="21" id="KW-1185">Reference proteome</keyword>
<evidence type="ECO:0000256" key="5">
    <source>
        <dbReference type="ARBA" id="ARBA00022801"/>
    </source>
</evidence>
<proteinExistence type="inferred from homology"/>
<dbReference type="InterPro" id="IPR012340">
    <property type="entry name" value="NA-bd_OB-fold"/>
</dbReference>
<dbReference type="RefSeq" id="WP_060777883.1">
    <property type="nucleotide sequence ID" value="NZ_CAJHLH010000002.1"/>
</dbReference>
<dbReference type="PROSITE" id="PS51192">
    <property type="entry name" value="HELICASE_ATP_BIND_1"/>
    <property type="match status" value="1"/>
</dbReference>
<keyword evidence="8" id="KW-0238">DNA-binding</keyword>
<evidence type="ECO:0000256" key="12">
    <source>
        <dbReference type="ARBA" id="ARBA00034617"/>
    </source>
</evidence>
<dbReference type="OrthoDB" id="9804325at2"/>
<dbReference type="PROSITE" id="PS51194">
    <property type="entry name" value="HELICASE_CTER"/>
    <property type="match status" value="1"/>
</dbReference>